<reference evidence="2" key="1">
    <citation type="submission" date="2020-10" db="EMBL/GenBank/DDBJ databases">
        <authorList>
            <person name="Gilroy R."/>
        </authorList>
    </citation>
    <scope>NUCLEOTIDE SEQUENCE</scope>
    <source>
        <strain evidence="2">1063</strain>
    </source>
</reference>
<dbReference type="Gene3D" id="3.40.50.360">
    <property type="match status" value="1"/>
</dbReference>
<dbReference type="GO" id="GO:0010181">
    <property type="term" value="F:FMN binding"/>
    <property type="evidence" value="ECO:0007669"/>
    <property type="project" value="InterPro"/>
</dbReference>
<proteinExistence type="predicted"/>
<evidence type="ECO:0000259" key="1">
    <source>
        <dbReference type="PROSITE" id="PS50902"/>
    </source>
</evidence>
<dbReference type="InterPro" id="IPR008254">
    <property type="entry name" value="Flavodoxin/NO_synth"/>
</dbReference>
<sequence length="161" mass="17817">MAKKILVAYFSCTGTTGRVAKELAAAAGADIYEIRPARPYTRADLDWTSRLSRSTVECKDKTARPELADRAARVEDYDVVFVGFPVWWYTAPNIIWTFLESYDFSGKTVIPFGTSGGSGLGNTEKTMKELCPSADVRQGRVLNGRQTPERLAEWVGGLKLD</sequence>
<evidence type="ECO:0000313" key="3">
    <source>
        <dbReference type="Proteomes" id="UP000824088"/>
    </source>
</evidence>
<protein>
    <submittedName>
        <fullName evidence="2">NAD(P)H-dependent oxidoreductase</fullName>
    </submittedName>
</protein>
<dbReference type="NCBIfam" id="NF005501">
    <property type="entry name" value="PRK07116.1"/>
    <property type="match status" value="1"/>
</dbReference>
<dbReference type="PANTHER" id="PTHR39201">
    <property type="entry name" value="EXPORTED PROTEIN-RELATED"/>
    <property type="match status" value="1"/>
</dbReference>
<evidence type="ECO:0000313" key="2">
    <source>
        <dbReference type="EMBL" id="HIU20831.1"/>
    </source>
</evidence>
<dbReference type="GO" id="GO:0016651">
    <property type="term" value="F:oxidoreductase activity, acting on NAD(P)H"/>
    <property type="evidence" value="ECO:0007669"/>
    <property type="project" value="UniProtKB-ARBA"/>
</dbReference>
<reference evidence="2" key="2">
    <citation type="journal article" date="2021" name="PeerJ">
        <title>Extensive microbial diversity within the chicken gut microbiome revealed by metagenomics and culture.</title>
        <authorList>
            <person name="Gilroy R."/>
            <person name="Ravi A."/>
            <person name="Getino M."/>
            <person name="Pursley I."/>
            <person name="Horton D.L."/>
            <person name="Alikhan N.F."/>
            <person name="Baker D."/>
            <person name="Gharbi K."/>
            <person name="Hall N."/>
            <person name="Watson M."/>
            <person name="Adriaenssens E.M."/>
            <person name="Foster-Nyarko E."/>
            <person name="Jarju S."/>
            <person name="Secka A."/>
            <person name="Antonio M."/>
            <person name="Oren A."/>
            <person name="Chaudhuri R.R."/>
            <person name="La Ragione R."/>
            <person name="Hildebrand F."/>
            <person name="Pallen M.J."/>
        </authorList>
    </citation>
    <scope>NUCLEOTIDE SEQUENCE</scope>
    <source>
        <strain evidence="2">1063</strain>
    </source>
</reference>
<gene>
    <name evidence="2" type="ORF">IAD51_01115</name>
</gene>
<dbReference type="InterPro" id="IPR029039">
    <property type="entry name" value="Flavoprotein-like_sf"/>
</dbReference>
<accession>A0A9D1HQU2</accession>
<name>A0A9D1HQU2_9FIRM</name>
<dbReference type="AlphaFoldDB" id="A0A9D1HQU2"/>
<dbReference type="EMBL" id="DVMN01000017">
    <property type="protein sequence ID" value="HIU20831.1"/>
    <property type="molecule type" value="Genomic_DNA"/>
</dbReference>
<feature type="domain" description="Flavodoxin-like" evidence="1">
    <location>
        <begin position="5"/>
        <end position="161"/>
    </location>
</feature>
<organism evidence="2 3">
    <name type="scientific">Candidatus Limadaptatus stercorigallinarum</name>
    <dbReference type="NCBI Taxonomy" id="2840845"/>
    <lineage>
        <taxon>Bacteria</taxon>
        <taxon>Bacillati</taxon>
        <taxon>Bacillota</taxon>
        <taxon>Clostridia</taxon>
        <taxon>Eubacteriales</taxon>
        <taxon>Candidatus Limadaptatus</taxon>
    </lineage>
</organism>
<dbReference type="SUPFAM" id="SSF52218">
    <property type="entry name" value="Flavoproteins"/>
    <property type="match status" value="1"/>
</dbReference>
<dbReference type="Proteomes" id="UP000824088">
    <property type="component" value="Unassembled WGS sequence"/>
</dbReference>
<dbReference type="Pfam" id="PF12682">
    <property type="entry name" value="Flavodoxin_4"/>
    <property type="match status" value="1"/>
</dbReference>
<comment type="caution">
    <text evidence="2">The sequence shown here is derived from an EMBL/GenBank/DDBJ whole genome shotgun (WGS) entry which is preliminary data.</text>
</comment>
<dbReference type="PANTHER" id="PTHR39201:SF1">
    <property type="entry name" value="FLAVODOXIN-LIKE DOMAIN-CONTAINING PROTEIN"/>
    <property type="match status" value="1"/>
</dbReference>
<dbReference type="PROSITE" id="PS50902">
    <property type="entry name" value="FLAVODOXIN_LIKE"/>
    <property type="match status" value="1"/>
</dbReference>